<feature type="transmembrane region" description="Helical" evidence="1">
    <location>
        <begin position="41"/>
        <end position="62"/>
    </location>
</feature>
<dbReference type="AlphaFoldDB" id="A0A7H0FTM0"/>
<accession>A0A7H0FTM0</accession>
<feature type="transmembrane region" description="Helical" evidence="1">
    <location>
        <begin position="167"/>
        <end position="186"/>
    </location>
</feature>
<organism evidence="2 3">
    <name type="scientific">Agrilutibacter terrestris</name>
    <dbReference type="NCBI Taxonomy" id="2865112"/>
    <lineage>
        <taxon>Bacteria</taxon>
        <taxon>Pseudomonadati</taxon>
        <taxon>Pseudomonadota</taxon>
        <taxon>Gammaproteobacteria</taxon>
        <taxon>Lysobacterales</taxon>
        <taxon>Lysobacteraceae</taxon>
        <taxon>Agrilutibacter</taxon>
    </lineage>
</organism>
<dbReference type="Proteomes" id="UP000516018">
    <property type="component" value="Chromosome"/>
</dbReference>
<keyword evidence="1" id="KW-0812">Transmembrane</keyword>
<dbReference type="RefSeq" id="WP_187710832.1">
    <property type="nucleotide sequence ID" value="NZ_CP060820.1"/>
</dbReference>
<feature type="transmembrane region" description="Helical" evidence="1">
    <location>
        <begin position="6"/>
        <end position="29"/>
    </location>
</feature>
<feature type="transmembrane region" description="Helical" evidence="1">
    <location>
        <begin position="100"/>
        <end position="124"/>
    </location>
</feature>
<protein>
    <recommendedName>
        <fullName evidence="4">DUF2306 domain-containing protein</fullName>
    </recommendedName>
</protein>
<dbReference type="KEGG" id="lsx:H8B22_07440"/>
<dbReference type="EMBL" id="CP060820">
    <property type="protein sequence ID" value="QNP39386.1"/>
    <property type="molecule type" value="Genomic_DNA"/>
</dbReference>
<evidence type="ECO:0000256" key="1">
    <source>
        <dbReference type="SAM" id="Phobius"/>
    </source>
</evidence>
<evidence type="ECO:0000313" key="2">
    <source>
        <dbReference type="EMBL" id="QNP39386.1"/>
    </source>
</evidence>
<proteinExistence type="predicted"/>
<feature type="transmembrane region" description="Helical" evidence="1">
    <location>
        <begin position="130"/>
        <end position="146"/>
    </location>
</feature>
<evidence type="ECO:0000313" key="3">
    <source>
        <dbReference type="Proteomes" id="UP000516018"/>
    </source>
</evidence>
<keyword evidence="3" id="KW-1185">Reference proteome</keyword>
<keyword evidence="1" id="KW-1133">Transmembrane helix</keyword>
<name>A0A7H0FTM0_9GAMM</name>
<sequence>MTAYQMLVACHVGIGVIALASFWSAAFLRKGSPLHRRAGQLFLLAMCGILATGLPMAAYAWLVRERPVGAAFLAYLLVITAAGMWSAWRAIRDKHDVARYTGPVYVALAWLSLLSGLGVLVLGLRVGSPLLTGFSAVGLFAGGDMLRKRMQRERLAARPRWWLVEHYTAMLGNGIATHIAFLGIGLPRLLPGVDGTALHYTAWFAPLAVAIAAKLLLDRRWKPRVRPRAAAALGQAG</sequence>
<evidence type="ECO:0008006" key="4">
    <source>
        <dbReference type="Google" id="ProtNLM"/>
    </source>
</evidence>
<feature type="transmembrane region" description="Helical" evidence="1">
    <location>
        <begin position="198"/>
        <end position="217"/>
    </location>
</feature>
<feature type="transmembrane region" description="Helical" evidence="1">
    <location>
        <begin position="68"/>
        <end position="88"/>
    </location>
</feature>
<reference evidence="2 3" key="1">
    <citation type="submission" date="2020-08" db="EMBL/GenBank/DDBJ databases">
        <title>Lysobacter sp. II4 sp. nov., isolated from soil.</title>
        <authorList>
            <person name="Woo C.Y."/>
            <person name="Kim J."/>
        </authorList>
    </citation>
    <scope>NUCLEOTIDE SEQUENCE [LARGE SCALE GENOMIC DNA]</scope>
    <source>
        <strain evidence="2 3">II4</strain>
    </source>
</reference>
<gene>
    <name evidence="2" type="ORF">H8B22_07440</name>
</gene>
<keyword evidence="1" id="KW-0472">Membrane</keyword>